<evidence type="ECO:0000313" key="3">
    <source>
        <dbReference type="EMBL" id="CCV09117.1"/>
    </source>
</evidence>
<feature type="region of interest" description="Disordered" evidence="1">
    <location>
        <begin position="490"/>
        <end position="524"/>
    </location>
</feature>
<dbReference type="STRING" id="1297569.MESS2_850021"/>
<reference evidence="3 4" key="1">
    <citation type="submission" date="2013-02" db="EMBL/GenBank/DDBJ databases">
        <authorList>
            <person name="Genoscope - CEA"/>
        </authorList>
    </citation>
    <scope>NUCLEOTIDE SEQUENCE [LARGE SCALE GENOMIC DNA]</scope>
    <source>
        <strain evidence="3 4">STM 2683</strain>
    </source>
</reference>
<protein>
    <recommendedName>
        <fullName evidence="2">TniQ domain-containing protein</fullName>
    </recommendedName>
</protein>
<dbReference type="SUPFAM" id="SSF46689">
    <property type="entry name" value="Homeodomain-like"/>
    <property type="match status" value="1"/>
</dbReference>
<keyword evidence="4" id="KW-1185">Reference proteome</keyword>
<comment type="caution">
    <text evidence="3">The sequence shown here is derived from an EMBL/GenBank/DDBJ whole genome shotgun (WGS) entry which is preliminary data.</text>
</comment>
<accession>M5EY39</accession>
<evidence type="ECO:0000256" key="1">
    <source>
        <dbReference type="SAM" id="MobiDB-lite"/>
    </source>
</evidence>
<gene>
    <name evidence="3" type="ORF">MESS2_850021</name>
</gene>
<organism evidence="3 4">
    <name type="scientific">Mesorhizobium metallidurans STM 2683</name>
    <dbReference type="NCBI Taxonomy" id="1297569"/>
    <lineage>
        <taxon>Bacteria</taxon>
        <taxon>Pseudomonadati</taxon>
        <taxon>Pseudomonadota</taxon>
        <taxon>Alphaproteobacteria</taxon>
        <taxon>Hyphomicrobiales</taxon>
        <taxon>Phyllobacteriaceae</taxon>
        <taxon>Mesorhizobium</taxon>
    </lineage>
</organism>
<dbReference type="Pfam" id="PF06527">
    <property type="entry name" value="TniQ"/>
    <property type="match status" value="1"/>
</dbReference>
<dbReference type="eggNOG" id="ENOG5030IFX">
    <property type="taxonomic scope" value="Bacteria"/>
</dbReference>
<feature type="domain" description="TniQ" evidence="2">
    <location>
        <begin position="34"/>
        <end position="173"/>
    </location>
</feature>
<dbReference type="AlphaFoldDB" id="M5EY39"/>
<evidence type="ECO:0000259" key="2">
    <source>
        <dbReference type="Pfam" id="PF06527"/>
    </source>
</evidence>
<sequence length="524" mass="57993">MRASSGPPSVGVLRSDLFAVSAMPEAFPARAMLPVHIEPGADEALVSWLVQLSWALRQSPLMFSRHGFKVDAAGDPEWWRRPSAGQLATIAERTGVEQARLKAMTLLGWSIARDDEGAQRFTSRRWTNPKLGRRKGRRVDVCGQCLAEDERPYLRRLWLLGWIGVCPRHRTQLIGQCPGCRCPIRFKGLNAKAPVDLLACQKCGRGLACLQGQRANDRSVDLQSLLVAGKKTGVVLLPSVGEVEWATMMAVADMLLGMIWTGVATQHREQLFNRIARELDLGWEDRLSLSLGSNYGSLLILDWLVADLPHRLPAAIGILKSVRFEGLLGRHNDIDDDIAAHLRTILAAAIATPAVGRGAWHPWIESLPDSASELRERAARERYKHRRQRLTAFAALKAGATVGEAAAIARVQPMSVYRWLDRGIEHGLEAALERPTGRPALTSAQSEALAQWVCADRANQNRHAIVAQAQARFGIELSLDIASNLLRKHRDRKPGSVRRRRRLWGPMKPRGPRAKPTHDLAPGS</sequence>
<dbReference type="InterPro" id="IPR009057">
    <property type="entry name" value="Homeodomain-like_sf"/>
</dbReference>
<feature type="compositionally biased region" description="Basic residues" evidence="1">
    <location>
        <begin position="490"/>
        <end position="503"/>
    </location>
</feature>
<name>M5EY39_9HYPH</name>
<dbReference type="EMBL" id="CAUM01000156">
    <property type="protein sequence ID" value="CCV09117.1"/>
    <property type="molecule type" value="Genomic_DNA"/>
</dbReference>
<dbReference type="InterPro" id="IPR009492">
    <property type="entry name" value="TniQ"/>
</dbReference>
<dbReference type="Proteomes" id="UP000012062">
    <property type="component" value="Unassembled WGS sequence"/>
</dbReference>
<proteinExistence type="predicted"/>
<evidence type="ECO:0000313" key="4">
    <source>
        <dbReference type="Proteomes" id="UP000012062"/>
    </source>
</evidence>